<feature type="signal peptide" evidence="1">
    <location>
        <begin position="1"/>
        <end position="18"/>
    </location>
</feature>
<evidence type="ECO:0008006" key="4">
    <source>
        <dbReference type="Google" id="ProtNLM"/>
    </source>
</evidence>
<dbReference type="AlphaFoldDB" id="A0A1G8T405"/>
<gene>
    <name evidence="2" type="ORF">SAMN04487935_0813</name>
</gene>
<evidence type="ECO:0000256" key="1">
    <source>
        <dbReference type="SAM" id="SignalP"/>
    </source>
</evidence>
<sequence length="146" mass="16526">MKKLLLFLFFLFTLSACSTDDSQADVPVHYELLPIQYCQLPRSFTSGATYEFEMFYKMPTTCHTYIGILLDGEDSTKKIAIQTRVAERNDCQPVTYTTVSGPGPDLASAKFNFIAGETGTIYTFKMWTGKNESGEDTYYDYVVPVR</sequence>
<name>A0A1G8T405_9FLAO</name>
<dbReference type="OrthoDB" id="893802at2"/>
<proteinExistence type="predicted"/>
<dbReference type="EMBL" id="FNEZ01000001">
    <property type="protein sequence ID" value="SDJ36121.1"/>
    <property type="molecule type" value="Genomic_DNA"/>
</dbReference>
<evidence type="ECO:0000313" key="2">
    <source>
        <dbReference type="EMBL" id="SDJ36121.1"/>
    </source>
</evidence>
<protein>
    <recommendedName>
        <fullName evidence="4">Lipoprotein</fullName>
    </recommendedName>
</protein>
<feature type="chain" id="PRO_5011758733" description="Lipoprotein" evidence="1">
    <location>
        <begin position="19"/>
        <end position="146"/>
    </location>
</feature>
<dbReference type="Proteomes" id="UP000199580">
    <property type="component" value="Unassembled WGS sequence"/>
</dbReference>
<dbReference type="STRING" id="1128970.SAMN04487935_0813"/>
<keyword evidence="1" id="KW-0732">Signal</keyword>
<keyword evidence="3" id="KW-1185">Reference proteome</keyword>
<accession>A0A1G8T405</accession>
<dbReference type="RefSeq" id="WP_091392031.1">
    <property type="nucleotide sequence ID" value="NZ_BKAI01000002.1"/>
</dbReference>
<reference evidence="2 3" key="1">
    <citation type="submission" date="2016-10" db="EMBL/GenBank/DDBJ databases">
        <authorList>
            <person name="de Groot N.N."/>
        </authorList>
    </citation>
    <scope>NUCLEOTIDE SEQUENCE [LARGE SCALE GENOMIC DNA]</scope>
    <source>
        <strain evidence="2 3">CGMCC 1.10076</strain>
    </source>
</reference>
<evidence type="ECO:0000313" key="3">
    <source>
        <dbReference type="Proteomes" id="UP000199580"/>
    </source>
</evidence>
<organism evidence="2 3">
    <name type="scientific">Flavobacterium noncentrifugens</name>
    <dbReference type="NCBI Taxonomy" id="1128970"/>
    <lineage>
        <taxon>Bacteria</taxon>
        <taxon>Pseudomonadati</taxon>
        <taxon>Bacteroidota</taxon>
        <taxon>Flavobacteriia</taxon>
        <taxon>Flavobacteriales</taxon>
        <taxon>Flavobacteriaceae</taxon>
        <taxon>Flavobacterium</taxon>
    </lineage>
</organism>
<dbReference type="PROSITE" id="PS51257">
    <property type="entry name" value="PROKAR_LIPOPROTEIN"/>
    <property type="match status" value="1"/>
</dbReference>